<evidence type="ECO:0000256" key="1">
    <source>
        <dbReference type="SAM" id="MobiDB-lite"/>
    </source>
</evidence>
<sequence length="794" mass="86820">MRGNHVRQSRLVTLASTALVAAAFTLPAIAGPSGATPSASDATPQPKDVGDSLSMPWQKKYDDVRQQALAQRLKRGGTGVSEKVAPGTYGKIAQTGTDKIFVVLAEFGDTRHSAYPDGEDSEAQRFDGPLHNEIPKPDRSVDNSTVWQSDYDQSHYQDMYFKRMKKFYEDQSSGQYSVDGTVTDWVKVPFNEARYGRDYCGSIACSNTWYLIRDALSTWTQDKLDAGWSMDRITKYLKTFDTQDRYDYDNDGDFNEPDGYIDHFQIVHAGGDQADGDPIYAGDAIWSHRWYAQVEPYGTGPVDGGQFGGVNVGEGGVSDPDGADVALPDNPTGVWVGDYTIQPENGGLSVFAHEFGHDLGLPDLYDTSGNTGGAENSVGFWSLMSQSRGTGVKDSGIGERPMPFGAWEKFQLGWLDYDVARTGRTSYHYVRPGASTSGKQKNGLIVLLPDKSVTKQYGAPCDTCGERYYYSGQGDDLDNTMTYPVEGGGELTAKVDYSIESGYDYAYLAYSNDDGDTWSFLETSQSTDPADGGTSDGTGITGESDGWVDLSATVPDDATDVRFEYVTDGGYALPGFKVDDIALAGTTLGTAEAGAEGWELDGFTTTTGEETDQYTNAYFVDNRSYVGRDRLLKHLYNFVGGDNPNEVEFFRNGPGALITYWDTSVADNNVGDHPGSGEILPVDAHPNFIHTPDGSLARPRTATFDSAFGPAKTGGQTLHYLGDPFQLPRITPERTFDDNLDWWFDSDEHGTGTHEGRYQPGWYSVDVPKTGTTIFVKKIKKKNNVMVVKVHPSK</sequence>
<dbReference type="AlphaFoldDB" id="A0A930V3F7"/>
<feature type="domain" description="Immune inhibitor A-like metallopeptidase VEG" evidence="4">
    <location>
        <begin position="612"/>
        <end position="742"/>
    </location>
</feature>
<comment type="caution">
    <text evidence="5">The sequence shown here is derived from an EMBL/GenBank/DDBJ whole genome shotgun (WGS) entry which is preliminary data.</text>
</comment>
<gene>
    <name evidence="5" type="ORF">ISG29_15095</name>
</gene>
<feature type="region of interest" description="Disordered" evidence="1">
    <location>
        <begin position="115"/>
        <end position="144"/>
    </location>
</feature>
<dbReference type="EMBL" id="JADIVZ010000008">
    <property type="protein sequence ID" value="MBF4163020.1"/>
    <property type="molecule type" value="Genomic_DNA"/>
</dbReference>
<dbReference type="InterPro" id="IPR048665">
    <property type="entry name" value="InhA-like_VEG"/>
</dbReference>
<dbReference type="Pfam" id="PF05547">
    <property type="entry name" value="Peptidase_M6"/>
    <property type="match status" value="1"/>
</dbReference>
<dbReference type="PANTHER" id="PTHR41775:SF1">
    <property type="entry name" value="PEPTIDASE M6-LIKE DOMAIN-CONTAINING PROTEIN"/>
    <property type="match status" value="1"/>
</dbReference>
<feature type="region of interest" description="Disordered" evidence="1">
    <location>
        <begin position="521"/>
        <end position="546"/>
    </location>
</feature>
<dbReference type="PANTHER" id="PTHR41775">
    <property type="entry name" value="SECRETED PROTEIN-RELATED"/>
    <property type="match status" value="1"/>
</dbReference>
<dbReference type="GO" id="GO:0006508">
    <property type="term" value="P:proteolysis"/>
    <property type="evidence" value="ECO:0007669"/>
    <property type="project" value="InterPro"/>
</dbReference>
<feature type="region of interest" description="Disordered" evidence="1">
    <location>
        <begin position="31"/>
        <end position="54"/>
    </location>
</feature>
<evidence type="ECO:0000256" key="2">
    <source>
        <dbReference type="SAM" id="SignalP"/>
    </source>
</evidence>
<feature type="signal peptide" evidence="2">
    <location>
        <begin position="1"/>
        <end position="30"/>
    </location>
</feature>
<evidence type="ECO:0000259" key="4">
    <source>
        <dbReference type="Pfam" id="PF20774"/>
    </source>
</evidence>
<evidence type="ECO:0000259" key="3">
    <source>
        <dbReference type="Pfam" id="PF05547"/>
    </source>
</evidence>
<dbReference type="InterPro" id="IPR008757">
    <property type="entry name" value="Peptidase_M6-like_domain"/>
</dbReference>
<evidence type="ECO:0000313" key="6">
    <source>
        <dbReference type="Proteomes" id="UP000656804"/>
    </source>
</evidence>
<feature type="compositionally biased region" description="Basic and acidic residues" evidence="1">
    <location>
        <begin position="122"/>
        <end position="141"/>
    </location>
</feature>
<proteinExistence type="predicted"/>
<dbReference type="GO" id="GO:0008233">
    <property type="term" value="F:peptidase activity"/>
    <property type="evidence" value="ECO:0007669"/>
    <property type="project" value="InterPro"/>
</dbReference>
<dbReference type="Pfam" id="PF20773">
    <property type="entry name" value="InhA-like_MAM"/>
    <property type="match status" value="1"/>
</dbReference>
<protein>
    <submittedName>
        <fullName evidence="5">Immune inhibitor A</fullName>
    </submittedName>
</protein>
<accession>A0A930V3F7</accession>
<feature type="chain" id="PRO_5039730581" evidence="2">
    <location>
        <begin position="31"/>
        <end position="794"/>
    </location>
</feature>
<dbReference type="NCBIfam" id="TIGR03296">
    <property type="entry name" value="M6dom_TIGR03296"/>
    <property type="match status" value="1"/>
</dbReference>
<keyword evidence="6" id="KW-1185">Reference proteome</keyword>
<reference evidence="5" key="1">
    <citation type="submission" date="2020-11" db="EMBL/GenBank/DDBJ databases">
        <title>Nocardioides sp. CBS4Y-1, whole genome shotgun sequence.</title>
        <authorList>
            <person name="Tuo L."/>
        </authorList>
    </citation>
    <scope>NUCLEOTIDE SEQUENCE</scope>
    <source>
        <strain evidence="5">CBS4Y-1</strain>
    </source>
</reference>
<keyword evidence="2" id="KW-0732">Signal</keyword>
<dbReference type="Pfam" id="PF20774">
    <property type="entry name" value="InhA-like_VEG"/>
    <property type="match status" value="1"/>
</dbReference>
<feature type="domain" description="Peptidase M6-like" evidence="3">
    <location>
        <begin position="93"/>
        <end position="410"/>
    </location>
</feature>
<name>A0A930V3F7_9ACTN</name>
<evidence type="ECO:0000313" key="5">
    <source>
        <dbReference type="EMBL" id="MBF4163020.1"/>
    </source>
</evidence>
<organism evidence="5 6">
    <name type="scientific">Nocardioides acrostichi</name>
    <dbReference type="NCBI Taxonomy" id="2784339"/>
    <lineage>
        <taxon>Bacteria</taxon>
        <taxon>Bacillati</taxon>
        <taxon>Actinomycetota</taxon>
        <taxon>Actinomycetes</taxon>
        <taxon>Propionibacteriales</taxon>
        <taxon>Nocardioidaceae</taxon>
        <taxon>Nocardioides</taxon>
    </lineage>
</organism>
<dbReference type="SUPFAM" id="SSF55486">
    <property type="entry name" value="Metalloproteases ('zincins'), catalytic domain"/>
    <property type="match status" value="1"/>
</dbReference>
<dbReference type="Proteomes" id="UP000656804">
    <property type="component" value="Unassembled WGS sequence"/>
</dbReference>